<dbReference type="PRINTS" id="PR00502">
    <property type="entry name" value="NUDIXFAMILY"/>
</dbReference>
<dbReference type="InterPro" id="IPR020476">
    <property type="entry name" value="Nudix_hydrolase"/>
</dbReference>
<keyword evidence="2 3" id="KW-0378">Hydrolase</keyword>
<dbReference type="PANTHER" id="PTHR11839">
    <property type="entry name" value="UDP/ADP-SUGAR PYROPHOSPHATASE"/>
    <property type="match status" value="1"/>
</dbReference>
<dbReference type="PROSITE" id="PS00893">
    <property type="entry name" value="NUDIX_BOX"/>
    <property type="match status" value="1"/>
</dbReference>
<name>A0A3N5C0Q2_9THEO</name>
<dbReference type="InterPro" id="IPR015797">
    <property type="entry name" value="NUDIX_hydrolase-like_dom_sf"/>
</dbReference>
<reference evidence="5 6" key="1">
    <citation type="submission" date="2018-11" db="EMBL/GenBank/DDBJ databases">
        <title>Genomic Encyclopedia of Type Strains, Phase IV (KMG-IV): sequencing the most valuable type-strain genomes for metagenomic binning, comparative biology and taxonomic classification.</title>
        <authorList>
            <person name="Goeker M."/>
        </authorList>
    </citation>
    <scope>NUCLEOTIDE SEQUENCE [LARGE SCALE GENOMIC DNA]</scope>
    <source>
        <strain evidence="5 6">DSM 102936</strain>
    </source>
</reference>
<evidence type="ECO:0000313" key="6">
    <source>
        <dbReference type="Proteomes" id="UP000282654"/>
    </source>
</evidence>
<evidence type="ECO:0000313" key="5">
    <source>
        <dbReference type="EMBL" id="RPF49731.1"/>
    </source>
</evidence>
<dbReference type="Proteomes" id="UP000282654">
    <property type="component" value="Unassembled WGS sequence"/>
</dbReference>
<dbReference type="Gene3D" id="3.90.79.10">
    <property type="entry name" value="Nucleoside Triphosphate Pyrophosphohydrolase"/>
    <property type="match status" value="1"/>
</dbReference>
<dbReference type="PANTHER" id="PTHR11839:SF18">
    <property type="entry name" value="NUDIX HYDROLASE DOMAIN-CONTAINING PROTEIN"/>
    <property type="match status" value="1"/>
</dbReference>
<gene>
    <name evidence="5" type="ORF">EDD75_0551</name>
</gene>
<dbReference type="InterPro" id="IPR000086">
    <property type="entry name" value="NUDIX_hydrolase_dom"/>
</dbReference>
<dbReference type="OrthoDB" id="9806150at2"/>
<dbReference type="Pfam" id="PF00293">
    <property type="entry name" value="NUDIX"/>
    <property type="match status" value="1"/>
</dbReference>
<dbReference type="InterPro" id="IPR020084">
    <property type="entry name" value="NUDIX_hydrolase_CS"/>
</dbReference>
<sequence length="182" mass="20224">MLFKEKILSSEYPFRGKILNVRVDRVLLPDGRISTREVVEYSGAVAIVPLTETLEVIMVRQYRHPVGRELIEIPAGKIEAGEEPEACARRELAEEVGLQAGRLEFIGRFYPTPGFANELTHLYLARELTPGTASPDDGEFLEVVRLPFAEALGMVLHGEICDAKTICGLLLTSRMLEGTEAR</sequence>
<feature type="domain" description="Nudix hydrolase" evidence="4">
    <location>
        <begin position="40"/>
        <end position="168"/>
    </location>
</feature>
<protein>
    <submittedName>
        <fullName evidence="5">ADP-ribose pyrophosphatase</fullName>
    </submittedName>
</protein>
<evidence type="ECO:0000259" key="4">
    <source>
        <dbReference type="PROSITE" id="PS51462"/>
    </source>
</evidence>
<comment type="similarity">
    <text evidence="3">Belongs to the Nudix hydrolase family.</text>
</comment>
<keyword evidence="6" id="KW-1185">Reference proteome</keyword>
<dbReference type="GO" id="GO:0005829">
    <property type="term" value="C:cytosol"/>
    <property type="evidence" value="ECO:0007669"/>
    <property type="project" value="TreeGrafter"/>
</dbReference>
<dbReference type="SUPFAM" id="SSF55811">
    <property type="entry name" value="Nudix"/>
    <property type="match status" value="1"/>
</dbReference>
<dbReference type="GO" id="GO:0016462">
    <property type="term" value="F:pyrophosphatase activity"/>
    <property type="evidence" value="ECO:0007669"/>
    <property type="project" value="UniProtKB-ARBA"/>
</dbReference>
<dbReference type="AlphaFoldDB" id="A0A3N5C0Q2"/>
<comment type="caution">
    <text evidence="5">The sequence shown here is derived from an EMBL/GenBank/DDBJ whole genome shotgun (WGS) entry which is preliminary data.</text>
</comment>
<evidence type="ECO:0000256" key="1">
    <source>
        <dbReference type="ARBA" id="ARBA00001946"/>
    </source>
</evidence>
<evidence type="ECO:0000256" key="3">
    <source>
        <dbReference type="RuleBase" id="RU003476"/>
    </source>
</evidence>
<dbReference type="FunFam" id="3.90.79.10:FF:000024">
    <property type="entry name" value="ADP-ribose pyrophosphatase"/>
    <property type="match status" value="1"/>
</dbReference>
<dbReference type="EMBL" id="RKRE01000001">
    <property type="protein sequence ID" value="RPF49731.1"/>
    <property type="molecule type" value="Genomic_DNA"/>
</dbReference>
<dbReference type="GO" id="GO:0006753">
    <property type="term" value="P:nucleoside phosphate metabolic process"/>
    <property type="evidence" value="ECO:0007669"/>
    <property type="project" value="TreeGrafter"/>
</dbReference>
<dbReference type="RefSeq" id="WP_123927649.1">
    <property type="nucleotide sequence ID" value="NZ_RKRE01000001.1"/>
</dbReference>
<dbReference type="GO" id="GO:0019693">
    <property type="term" value="P:ribose phosphate metabolic process"/>
    <property type="evidence" value="ECO:0007669"/>
    <property type="project" value="TreeGrafter"/>
</dbReference>
<organism evidence="5 6">
    <name type="scientific">Thermodesulfitimonas autotrophica</name>
    <dbReference type="NCBI Taxonomy" id="1894989"/>
    <lineage>
        <taxon>Bacteria</taxon>
        <taxon>Bacillati</taxon>
        <taxon>Bacillota</taxon>
        <taxon>Clostridia</taxon>
        <taxon>Thermoanaerobacterales</taxon>
        <taxon>Thermoanaerobacteraceae</taxon>
        <taxon>Thermodesulfitimonas</taxon>
    </lineage>
</organism>
<proteinExistence type="inferred from homology"/>
<accession>A0A3N5C0Q2</accession>
<dbReference type="PROSITE" id="PS51462">
    <property type="entry name" value="NUDIX"/>
    <property type="match status" value="1"/>
</dbReference>
<comment type="cofactor">
    <cofactor evidence="1">
        <name>Mg(2+)</name>
        <dbReference type="ChEBI" id="CHEBI:18420"/>
    </cofactor>
</comment>
<evidence type="ECO:0000256" key="2">
    <source>
        <dbReference type="ARBA" id="ARBA00022801"/>
    </source>
</evidence>